<dbReference type="EMBL" id="DF143247">
    <property type="protein sequence ID" value="GAA52147.1"/>
    <property type="molecule type" value="Genomic_DNA"/>
</dbReference>
<sequence length="761" mass="86742">MEKELELMKSRNEMPLAELEMNANVDSVVDVQVDTQVKRNHTGDMNYVSTIEQILRMLSRDARWNWVRLADTMDNLGERIAFFDPCNFVSQEALWYDHNKLRTPSSSNPATSGYKVWRQVHHVSMKDDDITAHLRELYEGDFHDLKASSICQSVEDKEALRIVEESSVFKDGQYKRSKPNGHPTNQISYQKNRIEDETPLVNVTAHASEPTGLYLLREKYSDWSKLLRSVVWLTRFKTYLRIMASGSNGSPLNTRGLKLSEVRQAERDVIHMAQKAVYMDMMKLECSGRVGERTAHNHNLLSDLTLAHQQPCTSAAEFHQDCKQGAFDKPYCKPGSQMVETDKTDRAWLSPDRIKYLAASIICECTSRSYKFLVAFHPSDLVAFSRDESLMWRKVDQRIGAINYAHKPNLTANEERNTHNFICLNSPGFTELIPLLRIPKLPTSAISGLDALFAVIHPTWCRVHTKERNGFGQFVQKHLRPLLLFEDKNDVCTFHIDEVFVKYLKTKVQKTIFLFRVRDVDTAVIVPRLMTGMNNRAPSMDPRISLRVLICDDSLAHHNYNNNPKHLTQDFHVRGCPRTQWSRGQLGPGGSHRCRIADVFNGKVTAHPPDKGPAAITFAMCNTPKAPRSTMVSGYCATKDSRKIKVLIRVIITQRREKLLVANMVNVTSKYDNFKFFPSLGKVITRLVVAATAAFVNKRDPGNLCISRLTLLPQTHKEFLVGSPHTNCARSRNTSFTTIVLCRHRMALCVDNAQRVHTETV</sequence>
<proteinExistence type="predicted"/>
<gene>
    <name evidence="1" type="ORF">CLF_107409</name>
</gene>
<keyword evidence="2" id="KW-1185">Reference proteome</keyword>
<organism evidence="1 2">
    <name type="scientific">Clonorchis sinensis</name>
    <name type="common">Chinese liver fluke</name>
    <dbReference type="NCBI Taxonomy" id="79923"/>
    <lineage>
        <taxon>Eukaryota</taxon>
        <taxon>Metazoa</taxon>
        <taxon>Spiralia</taxon>
        <taxon>Lophotrochozoa</taxon>
        <taxon>Platyhelminthes</taxon>
        <taxon>Trematoda</taxon>
        <taxon>Digenea</taxon>
        <taxon>Opisthorchiida</taxon>
        <taxon>Opisthorchiata</taxon>
        <taxon>Opisthorchiidae</taxon>
        <taxon>Clonorchis</taxon>
    </lineage>
</organism>
<reference key="2">
    <citation type="submission" date="2011-10" db="EMBL/GenBank/DDBJ databases">
        <title>The genome and transcriptome sequence of Clonorchis sinensis provide insights into the carcinogenic liver fluke.</title>
        <authorList>
            <person name="Wang X."/>
            <person name="Huang Y."/>
            <person name="Chen W."/>
            <person name="Liu H."/>
            <person name="Guo L."/>
            <person name="Chen Y."/>
            <person name="Luo F."/>
            <person name="Zhou W."/>
            <person name="Sun J."/>
            <person name="Mao Q."/>
            <person name="Liang P."/>
            <person name="Zhou C."/>
            <person name="Tian Y."/>
            <person name="Men J."/>
            <person name="Lv X."/>
            <person name="Huang L."/>
            <person name="Zhou J."/>
            <person name="Hu Y."/>
            <person name="Li R."/>
            <person name="Zhang F."/>
            <person name="Lei H."/>
            <person name="Li X."/>
            <person name="Hu X."/>
            <person name="Liang C."/>
            <person name="Xu J."/>
            <person name="Wu Z."/>
            <person name="Yu X."/>
        </authorList>
    </citation>
    <scope>NUCLEOTIDE SEQUENCE</scope>
    <source>
        <strain>Henan</strain>
    </source>
</reference>
<evidence type="ECO:0000313" key="1">
    <source>
        <dbReference type="EMBL" id="GAA52147.1"/>
    </source>
</evidence>
<dbReference type="Proteomes" id="UP000008909">
    <property type="component" value="Unassembled WGS sequence"/>
</dbReference>
<protein>
    <submittedName>
        <fullName evidence="1">Uncharacterized protein</fullName>
    </submittedName>
</protein>
<dbReference type="AlphaFoldDB" id="G7YGR4"/>
<name>G7YGR4_CLOSI</name>
<evidence type="ECO:0000313" key="2">
    <source>
        <dbReference type="Proteomes" id="UP000008909"/>
    </source>
</evidence>
<reference evidence="1" key="1">
    <citation type="journal article" date="2011" name="Genome Biol.">
        <title>The draft genome of the carcinogenic human liver fluke Clonorchis sinensis.</title>
        <authorList>
            <person name="Wang X."/>
            <person name="Chen W."/>
            <person name="Huang Y."/>
            <person name="Sun J."/>
            <person name="Men J."/>
            <person name="Liu H."/>
            <person name="Luo F."/>
            <person name="Guo L."/>
            <person name="Lv X."/>
            <person name="Deng C."/>
            <person name="Zhou C."/>
            <person name="Fan Y."/>
            <person name="Li X."/>
            <person name="Huang L."/>
            <person name="Hu Y."/>
            <person name="Liang C."/>
            <person name="Hu X."/>
            <person name="Xu J."/>
            <person name="Yu X."/>
        </authorList>
    </citation>
    <scope>NUCLEOTIDE SEQUENCE [LARGE SCALE GENOMIC DNA]</scope>
    <source>
        <strain evidence="1">Henan</strain>
    </source>
</reference>
<accession>G7YGR4</accession>